<evidence type="ECO:0000256" key="1">
    <source>
        <dbReference type="ARBA" id="ARBA00022737"/>
    </source>
</evidence>
<evidence type="ECO:0000259" key="4">
    <source>
        <dbReference type="Pfam" id="PF24883"/>
    </source>
</evidence>
<accession>A0A1V6QN63</accession>
<gene>
    <name evidence="5" type="ORF">PENANT_c001G05769</name>
</gene>
<dbReference type="PANTHER" id="PTHR10039">
    <property type="entry name" value="AMELOGENIN"/>
    <property type="match status" value="1"/>
</dbReference>
<dbReference type="SUPFAM" id="SSF48403">
    <property type="entry name" value="Ankyrin repeat"/>
    <property type="match status" value="1"/>
</dbReference>
<feature type="repeat" description="ANK" evidence="2">
    <location>
        <begin position="829"/>
        <end position="852"/>
    </location>
</feature>
<feature type="repeat" description="ANK" evidence="2">
    <location>
        <begin position="795"/>
        <end position="828"/>
    </location>
</feature>
<organism evidence="5 6">
    <name type="scientific">Penicillium antarcticum</name>
    <dbReference type="NCBI Taxonomy" id="416450"/>
    <lineage>
        <taxon>Eukaryota</taxon>
        <taxon>Fungi</taxon>
        <taxon>Dikarya</taxon>
        <taxon>Ascomycota</taxon>
        <taxon>Pezizomycotina</taxon>
        <taxon>Eurotiomycetes</taxon>
        <taxon>Eurotiomycetidae</taxon>
        <taxon>Eurotiales</taxon>
        <taxon>Aspergillaceae</taxon>
        <taxon>Penicillium</taxon>
    </lineage>
</organism>
<dbReference type="Pfam" id="PF24883">
    <property type="entry name" value="NPHP3_N"/>
    <property type="match status" value="1"/>
</dbReference>
<dbReference type="EMBL" id="MDYN01000001">
    <property type="protein sequence ID" value="OQD90382.1"/>
    <property type="molecule type" value="Genomic_DNA"/>
</dbReference>
<dbReference type="InterPro" id="IPR056884">
    <property type="entry name" value="NPHP3-like_N"/>
</dbReference>
<keyword evidence="1" id="KW-0677">Repeat</keyword>
<keyword evidence="2" id="KW-0040">ANK repeat</keyword>
<sequence>MSKSVVIVSHLKPEARLAQAVSQFEAELSDEHKASFRVSRSKAIGSPPGIQDVMQLTAEIDHAAEKRRRCLGPRLTNILQATQQFAALGDVLVGGSQNILVCGVWTTVRLSLQIIAGFTSYLERLSNVFMIAGRLAPRHEKMALLYPRSSELQTSLCEYFIVIVRLCREISTFARKSAFGKLAASLSDPNLKSYQSDLESWGQMIKDEVTYLMAKRLEDEGDLNSRFRIMSTKLHKSSAYQQLVQIKQRVLDFCSQYDHTVAWKQIRKTGNTSLFRESHVYRNWKASPLASTVYWQARLWEVRSDGEHMIGSLARQLLQSMTDFTAATEFLNQNMTDPIPERLIKLLCGSVDFHKTDCYLVVDGLDELDDDQRHVVMNFLQQLQSGKVTFLLCLSLREYPKKAISDLENRIESGKLTIGNPTLILEIQDALLKGSEGMFLWVALQIESICSMESDEEIRHALTDLPKDLSQTFARAFKSKSESTHQRDIFAMLVVAKRPLVVQELREALSVVPGDLDWKPDRLLNNIWSTLISCGSLIMVDEEQLTVHLVHSSVRRFLLEEFEEFKEPIKPLVNLDNAHRMVTEIIITYLNYSVFERQVVAETAHQGHDHDQIFYFYDYATSYLPAHVVKAQDLGEEMQSLFARLLGPGSALKREMTNEDNDILLDWAAMKGYLPLVAALSRPGQDNSAVGMKALRQAIEVGESSMVQWLLDSKDGFIPSSLPSMPHFWKPIHLAVRCGSLSTIQSLLASGKFNVNERDSSTGGRTPLHEAAVKGLNETAALLRHSAAEHLRDDAGHTALHLAAMHGHQDIVKYMITYQSSDPNKTDKQGLTSLHLAAVHGNTEVVRVLLDHPSTDASILDHRGRSAGDLALENTSLSFVAQLDSRLVATVNAAVRFRR</sequence>
<dbReference type="InterPro" id="IPR002110">
    <property type="entry name" value="Ankyrin_rpt"/>
</dbReference>
<dbReference type="PANTHER" id="PTHR10039:SF10">
    <property type="entry name" value="NACHT DOMAIN-CONTAINING PROTEIN"/>
    <property type="match status" value="1"/>
</dbReference>
<evidence type="ECO:0000256" key="2">
    <source>
        <dbReference type="PROSITE-ProRule" id="PRU00023"/>
    </source>
</evidence>
<evidence type="ECO:0000313" key="5">
    <source>
        <dbReference type="EMBL" id="OQD90382.1"/>
    </source>
</evidence>
<evidence type="ECO:0000313" key="6">
    <source>
        <dbReference type="Proteomes" id="UP000191672"/>
    </source>
</evidence>
<dbReference type="SMART" id="SM00248">
    <property type="entry name" value="ANK"/>
    <property type="match status" value="6"/>
</dbReference>
<dbReference type="Gene3D" id="1.25.40.20">
    <property type="entry name" value="Ankyrin repeat-containing domain"/>
    <property type="match status" value="1"/>
</dbReference>
<dbReference type="PROSITE" id="PS50297">
    <property type="entry name" value="ANK_REP_REGION"/>
    <property type="match status" value="2"/>
</dbReference>
<dbReference type="Pfam" id="PF22939">
    <property type="entry name" value="WHD_GPIID"/>
    <property type="match status" value="1"/>
</dbReference>
<dbReference type="Pfam" id="PF12796">
    <property type="entry name" value="Ank_2"/>
    <property type="match status" value="1"/>
</dbReference>
<dbReference type="AlphaFoldDB" id="A0A1V6QN63"/>
<evidence type="ECO:0000259" key="3">
    <source>
        <dbReference type="Pfam" id="PF22939"/>
    </source>
</evidence>
<feature type="domain" description="Nephrocystin 3-like N-terminal" evidence="4">
    <location>
        <begin position="303"/>
        <end position="387"/>
    </location>
</feature>
<comment type="caution">
    <text evidence="5">The sequence shown here is derived from an EMBL/GenBank/DDBJ whole genome shotgun (WGS) entry which is preliminary data.</text>
</comment>
<proteinExistence type="predicted"/>
<keyword evidence="6" id="KW-1185">Reference proteome</keyword>
<dbReference type="PROSITE" id="PS50088">
    <property type="entry name" value="ANK_REPEAT"/>
    <property type="match status" value="2"/>
</dbReference>
<dbReference type="InterPro" id="IPR036770">
    <property type="entry name" value="Ankyrin_rpt-contain_sf"/>
</dbReference>
<reference evidence="6" key="1">
    <citation type="journal article" date="2017" name="Nat. Microbiol.">
        <title>Global analysis of biosynthetic gene clusters reveals vast potential of secondary metabolite production in Penicillium species.</title>
        <authorList>
            <person name="Nielsen J.C."/>
            <person name="Grijseels S."/>
            <person name="Prigent S."/>
            <person name="Ji B."/>
            <person name="Dainat J."/>
            <person name="Nielsen K.F."/>
            <person name="Frisvad J.C."/>
            <person name="Workman M."/>
            <person name="Nielsen J."/>
        </authorList>
    </citation>
    <scope>NUCLEOTIDE SEQUENCE [LARGE SCALE GENOMIC DNA]</scope>
    <source>
        <strain evidence="6">IBT 31811</strain>
    </source>
</reference>
<dbReference type="InterPro" id="IPR054471">
    <property type="entry name" value="GPIID_WHD"/>
</dbReference>
<dbReference type="Proteomes" id="UP000191672">
    <property type="component" value="Unassembled WGS sequence"/>
</dbReference>
<feature type="domain" description="GPI inositol-deacylase winged helix" evidence="3">
    <location>
        <begin position="486"/>
        <end position="561"/>
    </location>
</feature>
<name>A0A1V6QN63_9EURO</name>
<protein>
    <submittedName>
        <fullName evidence="5">Uncharacterized protein</fullName>
    </submittedName>
</protein>